<reference evidence="8" key="2">
    <citation type="submission" date="2021-01" db="UniProtKB">
        <authorList>
            <consortium name="EnsemblMetazoa"/>
        </authorList>
    </citation>
    <scope>IDENTIFICATION</scope>
</reference>
<keyword evidence="2" id="KW-0677">Repeat</keyword>
<dbReference type="Proteomes" id="UP000007110">
    <property type="component" value="Unassembled WGS sequence"/>
</dbReference>
<accession>A0A7M7PJL0</accession>
<feature type="domain" description="C-type lectin" evidence="7">
    <location>
        <begin position="123"/>
        <end position="184"/>
    </location>
</feature>
<evidence type="ECO:0000259" key="6">
    <source>
        <dbReference type="PROSITE" id="PS01180"/>
    </source>
</evidence>
<sequence length="189" mass="21762">MSPGYFDSYPSNLDLSWDIATKPWTQISLHFVELDVKSLEEGCNEDYVIIMDMSSQRSLGRFCDQKKPSGLVVSSLNRMEIRFHSDSIRSGDGFLAEYSSYILIPDMINSTSNHTCSDGWDVFHGSCYRLFINSEASTWNEAELVCQENPKGHLVSIRDQDEMVFLHYMISSQWEVTETETYIGKYWCT</sequence>
<organism evidence="8 9">
    <name type="scientific">Strongylocentrotus purpuratus</name>
    <name type="common">Purple sea urchin</name>
    <dbReference type="NCBI Taxonomy" id="7668"/>
    <lineage>
        <taxon>Eukaryota</taxon>
        <taxon>Metazoa</taxon>
        <taxon>Echinodermata</taxon>
        <taxon>Eleutherozoa</taxon>
        <taxon>Echinozoa</taxon>
        <taxon>Echinoidea</taxon>
        <taxon>Euechinoidea</taxon>
        <taxon>Echinacea</taxon>
        <taxon>Camarodonta</taxon>
        <taxon>Echinidea</taxon>
        <taxon>Strongylocentrotidae</taxon>
        <taxon>Strongylocentrotus</taxon>
    </lineage>
</organism>
<dbReference type="InParanoid" id="A0A7M7PJL0"/>
<dbReference type="SMART" id="SM00042">
    <property type="entry name" value="CUB"/>
    <property type="match status" value="1"/>
</dbReference>
<evidence type="ECO:0000256" key="5">
    <source>
        <dbReference type="PROSITE-ProRule" id="PRU00059"/>
    </source>
</evidence>
<dbReference type="InterPro" id="IPR016187">
    <property type="entry name" value="CTDL_fold"/>
</dbReference>
<keyword evidence="9" id="KW-1185">Reference proteome</keyword>
<dbReference type="GeneID" id="115928320"/>
<proteinExistence type="predicted"/>
<dbReference type="Gene3D" id="3.10.100.10">
    <property type="entry name" value="Mannose-Binding Protein A, subunit A"/>
    <property type="match status" value="1"/>
</dbReference>
<evidence type="ECO:0008006" key="10">
    <source>
        <dbReference type="Google" id="ProtNLM"/>
    </source>
</evidence>
<keyword evidence="1" id="KW-0732">Signal</keyword>
<dbReference type="InterPro" id="IPR000859">
    <property type="entry name" value="CUB_dom"/>
</dbReference>
<dbReference type="OrthoDB" id="441660at2759"/>
<reference evidence="9" key="1">
    <citation type="submission" date="2015-02" db="EMBL/GenBank/DDBJ databases">
        <title>Genome sequencing for Strongylocentrotus purpuratus.</title>
        <authorList>
            <person name="Murali S."/>
            <person name="Liu Y."/>
            <person name="Vee V."/>
            <person name="English A."/>
            <person name="Wang M."/>
            <person name="Skinner E."/>
            <person name="Han Y."/>
            <person name="Muzny D.M."/>
            <person name="Worley K.C."/>
            <person name="Gibbs R.A."/>
        </authorList>
    </citation>
    <scope>NUCLEOTIDE SEQUENCE</scope>
</reference>
<evidence type="ECO:0000259" key="7">
    <source>
        <dbReference type="PROSITE" id="PS50041"/>
    </source>
</evidence>
<dbReference type="Pfam" id="PF00431">
    <property type="entry name" value="CUB"/>
    <property type="match status" value="1"/>
</dbReference>
<evidence type="ECO:0000256" key="4">
    <source>
        <dbReference type="ARBA" id="ARBA00023180"/>
    </source>
</evidence>
<dbReference type="EnsemblMetazoa" id="XM_030995444">
    <property type="protein sequence ID" value="XP_030851304"/>
    <property type="gene ID" value="LOC115928320"/>
</dbReference>
<dbReference type="AlphaFoldDB" id="A0A7M7PJL0"/>
<evidence type="ECO:0000313" key="9">
    <source>
        <dbReference type="Proteomes" id="UP000007110"/>
    </source>
</evidence>
<dbReference type="SUPFAM" id="SSF56436">
    <property type="entry name" value="C-type lectin-like"/>
    <property type="match status" value="1"/>
</dbReference>
<dbReference type="RefSeq" id="XP_030851304.1">
    <property type="nucleotide sequence ID" value="XM_030995444.1"/>
</dbReference>
<keyword evidence="3" id="KW-1015">Disulfide bond</keyword>
<dbReference type="InterPro" id="IPR051659">
    <property type="entry name" value="Serine_Protease_S1-Domain"/>
</dbReference>
<dbReference type="InterPro" id="IPR016186">
    <property type="entry name" value="C-type_lectin-like/link_sf"/>
</dbReference>
<protein>
    <recommendedName>
        <fullName evidence="10">C-type lectin domain-containing protein</fullName>
    </recommendedName>
</protein>
<dbReference type="PANTHER" id="PTHR24254">
    <property type="entry name" value="PROTHROMBIN"/>
    <property type="match status" value="1"/>
</dbReference>
<evidence type="ECO:0000256" key="3">
    <source>
        <dbReference type="ARBA" id="ARBA00023157"/>
    </source>
</evidence>
<dbReference type="KEGG" id="spu:115928320"/>
<comment type="caution">
    <text evidence="5">Lacks conserved residue(s) required for the propagation of feature annotation.</text>
</comment>
<name>A0A7M7PJL0_STRPU</name>
<dbReference type="SUPFAM" id="SSF49854">
    <property type="entry name" value="Spermadhesin, CUB domain"/>
    <property type="match status" value="1"/>
</dbReference>
<dbReference type="PROSITE" id="PS01180">
    <property type="entry name" value="CUB"/>
    <property type="match status" value="1"/>
</dbReference>
<dbReference type="CDD" id="cd00041">
    <property type="entry name" value="CUB"/>
    <property type="match status" value="1"/>
</dbReference>
<evidence type="ECO:0000313" key="8">
    <source>
        <dbReference type="EnsemblMetazoa" id="XP_030851304"/>
    </source>
</evidence>
<feature type="domain" description="CUB" evidence="6">
    <location>
        <begin position="1"/>
        <end position="101"/>
    </location>
</feature>
<dbReference type="PROSITE" id="PS50041">
    <property type="entry name" value="C_TYPE_LECTIN_2"/>
    <property type="match status" value="1"/>
</dbReference>
<dbReference type="Gene3D" id="2.60.120.290">
    <property type="entry name" value="Spermadhesin, CUB domain"/>
    <property type="match status" value="1"/>
</dbReference>
<evidence type="ECO:0000256" key="2">
    <source>
        <dbReference type="ARBA" id="ARBA00022737"/>
    </source>
</evidence>
<dbReference type="InterPro" id="IPR035914">
    <property type="entry name" value="Sperma_CUB_dom_sf"/>
</dbReference>
<evidence type="ECO:0000256" key="1">
    <source>
        <dbReference type="ARBA" id="ARBA00022729"/>
    </source>
</evidence>
<dbReference type="InterPro" id="IPR001304">
    <property type="entry name" value="C-type_lectin-like"/>
</dbReference>
<keyword evidence="4" id="KW-0325">Glycoprotein</keyword>